<dbReference type="InterPro" id="IPR032675">
    <property type="entry name" value="LRR_dom_sf"/>
</dbReference>
<evidence type="ECO:0000313" key="5">
    <source>
        <dbReference type="EMBL" id="WCO02004.1"/>
    </source>
</evidence>
<dbReference type="InterPro" id="IPR026444">
    <property type="entry name" value="Secre_tail"/>
</dbReference>
<dbReference type="EMBL" id="CP116221">
    <property type="protein sequence ID" value="WCO02004.1"/>
    <property type="molecule type" value="Genomic_DNA"/>
</dbReference>
<keyword evidence="3" id="KW-0677">Repeat</keyword>
<feature type="domain" description="Secretion system C-terminal sorting" evidence="4">
    <location>
        <begin position="216"/>
        <end position="280"/>
    </location>
</feature>
<dbReference type="Pfam" id="PF18962">
    <property type="entry name" value="Por_Secre_tail"/>
    <property type="match status" value="1"/>
</dbReference>
<sequence length="283" mass="31539">MKKITLLFLCVYTISFSQNTYVPDDNFEQALIDLGYDSEPIDDYVPTANINTLTNLSVSSKGISDLTGIEDFTALSNLLCWNNNLTELDLSQNLALTDLKCNGNLLTSLDLSNNLALTNLKCYDNLLTSLDLSINSNLDYLRCEDNQLTSLNVQNGTNEIITFFNATSNDNLNCINVDDITYSNTNWTNIDSQTSFSEDCDALSIDEFNLNTSISLYPNPTSNRLNVAFEITVDSILVYNILGKVVAKASNQNHINLIHLDAGMYLVKIQVENKTTVKKILHE</sequence>
<keyword evidence="2" id="KW-0732">Signal</keyword>
<dbReference type="Gene3D" id="3.80.10.10">
    <property type="entry name" value="Ribonuclease Inhibitor"/>
    <property type="match status" value="1"/>
</dbReference>
<reference evidence="5 6" key="1">
    <citation type="submission" date="2023-01" db="EMBL/GenBank/DDBJ databases">
        <title>Psychroserpens ponticola sp. nov., isolated from seawater.</title>
        <authorList>
            <person name="Kristyanto S."/>
            <person name="Jung J."/>
            <person name="Kim J.M."/>
            <person name="Jeon C.O."/>
        </authorList>
    </citation>
    <scope>NUCLEOTIDE SEQUENCE [LARGE SCALE GENOMIC DNA]</scope>
    <source>
        <strain evidence="5 6">MSW6</strain>
    </source>
</reference>
<protein>
    <submittedName>
        <fullName evidence="5">T9SS type A sorting domain-containing protein</fullName>
    </submittedName>
</protein>
<organism evidence="5 6">
    <name type="scientific">Psychroserpens ponticola</name>
    <dbReference type="NCBI Taxonomy" id="2932268"/>
    <lineage>
        <taxon>Bacteria</taxon>
        <taxon>Pseudomonadati</taxon>
        <taxon>Bacteroidota</taxon>
        <taxon>Flavobacteriia</taxon>
        <taxon>Flavobacteriales</taxon>
        <taxon>Flavobacteriaceae</taxon>
        <taxon>Psychroserpens</taxon>
    </lineage>
</organism>
<dbReference type="RefSeq" id="WP_249996427.1">
    <property type="nucleotide sequence ID" value="NZ_CP116221.1"/>
</dbReference>
<evidence type="ECO:0000259" key="4">
    <source>
        <dbReference type="Pfam" id="PF18962"/>
    </source>
</evidence>
<evidence type="ECO:0000256" key="1">
    <source>
        <dbReference type="ARBA" id="ARBA00022614"/>
    </source>
</evidence>
<dbReference type="InterPro" id="IPR052574">
    <property type="entry name" value="CDIRP"/>
</dbReference>
<dbReference type="PANTHER" id="PTHR47566:SF1">
    <property type="entry name" value="PROTEIN NUD1"/>
    <property type="match status" value="1"/>
</dbReference>
<dbReference type="NCBIfam" id="TIGR04183">
    <property type="entry name" value="Por_Secre_tail"/>
    <property type="match status" value="1"/>
</dbReference>
<evidence type="ECO:0000313" key="6">
    <source>
        <dbReference type="Proteomes" id="UP001202717"/>
    </source>
</evidence>
<dbReference type="PANTHER" id="PTHR47566">
    <property type="match status" value="1"/>
</dbReference>
<keyword evidence="1" id="KW-0433">Leucine-rich repeat</keyword>
<keyword evidence="6" id="KW-1185">Reference proteome</keyword>
<dbReference type="SUPFAM" id="SSF52058">
    <property type="entry name" value="L domain-like"/>
    <property type="match status" value="1"/>
</dbReference>
<gene>
    <name evidence="5" type="ORF">MUN68_000590</name>
</gene>
<proteinExistence type="predicted"/>
<accession>A0ABY7RY12</accession>
<dbReference type="Proteomes" id="UP001202717">
    <property type="component" value="Chromosome"/>
</dbReference>
<evidence type="ECO:0000256" key="2">
    <source>
        <dbReference type="ARBA" id="ARBA00022729"/>
    </source>
</evidence>
<evidence type="ECO:0000256" key="3">
    <source>
        <dbReference type="ARBA" id="ARBA00022737"/>
    </source>
</evidence>
<name>A0ABY7RY12_9FLAO</name>